<dbReference type="PANTHER" id="PTHR12673">
    <property type="entry name" value="FACIOGENITAL DYSPLASIA PROTEIN"/>
    <property type="match status" value="1"/>
</dbReference>
<feature type="compositionally biased region" description="Basic and acidic residues" evidence="10">
    <location>
        <begin position="524"/>
        <end position="542"/>
    </location>
</feature>
<evidence type="ECO:0000256" key="8">
    <source>
        <dbReference type="PROSITE-ProRule" id="PRU00091"/>
    </source>
</evidence>
<feature type="compositionally biased region" description="Pro residues" evidence="10">
    <location>
        <begin position="1025"/>
        <end position="1038"/>
    </location>
</feature>
<feature type="compositionally biased region" description="Polar residues" evidence="10">
    <location>
        <begin position="1092"/>
        <end position="1109"/>
    </location>
</feature>
<feature type="region of interest" description="Disordered" evidence="10">
    <location>
        <begin position="524"/>
        <end position="562"/>
    </location>
</feature>
<keyword evidence="3" id="KW-0344">Guanine-nucleotide releasing factor</keyword>
<evidence type="ECO:0000259" key="11">
    <source>
        <dbReference type="PROSITE" id="PS50003"/>
    </source>
</evidence>
<keyword evidence="6" id="KW-0862">Zinc</keyword>
<evidence type="ECO:0000256" key="7">
    <source>
        <dbReference type="ARBA" id="ARBA00023212"/>
    </source>
</evidence>
<evidence type="ECO:0000256" key="9">
    <source>
        <dbReference type="SAM" id="Coils"/>
    </source>
</evidence>
<evidence type="ECO:0000259" key="13">
    <source>
        <dbReference type="PROSITE" id="PS50178"/>
    </source>
</evidence>
<dbReference type="Pfam" id="PF00621">
    <property type="entry name" value="RhoGEF"/>
    <property type="match status" value="1"/>
</dbReference>
<dbReference type="InterPro" id="IPR001849">
    <property type="entry name" value="PH_domain"/>
</dbReference>
<dbReference type="Pfam" id="PF00169">
    <property type="entry name" value="PH"/>
    <property type="match status" value="2"/>
</dbReference>
<dbReference type="InterPro" id="IPR017455">
    <property type="entry name" value="Znf_FYVE-rel"/>
</dbReference>
<gene>
    <name evidence="14" type="primary">Fgd6</name>
    <name evidence="14" type="ORF">AWC38_SpisGene19812</name>
</gene>
<feature type="coiled-coil region" evidence="9">
    <location>
        <begin position="579"/>
        <end position="606"/>
    </location>
</feature>
<feature type="compositionally biased region" description="Basic and acidic residues" evidence="10">
    <location>
        <begin position="549"/>
        <end position="562"/>
    </location>
</feature>
<dbReference type="Proteomes" id="UP000225706">
    <property type="component" value="Unassembled WGS sequence"/>
</dbReference>
<feature type="domain" description="PH" evidence="11">
    <location>
        <begin position="1475"/>
        <end position="1569"/>
    </location>
</feature>
<dbReference type="Gene3D" id="3.30.40.10">
    <property type="entry name" value="Zinc/RING finger domain, C3HC4 (zinc finger)"/>
    <property type="match status" value="1"/>
</dbReference>
<feature type="domain" description="PH" evidence="11">
    <location>
        <begin position="1739"/>
        <end position="1833"/>
    </location>
</feature>
<feature type="compositionally biased region" description="Low complexity" evidence="10">
    <location>
        <begin position="1144"/>
        <end position="1158"/>
    </location>
</feature>
<feature type="compositionally biased region" description="Low complexity" evidence="10">
    <location>
        <begin position="1176"/>
        <end position="1197"/>
    </location>
</feature>
<comment type="subcellular location">
    <subcellularLocation>
        <location evidence="1">Cytoplasm</location>
        <location evidence="1">Cytoskeleton</location>
    </subcellularLocation>
</comment>
<comment type="caution">
    <text evidence="14">The sequence shown here is derived from an EMBL/GenBank/DDBJ whole genome shotgun (WGS) entry which is preliminary data.</text>
</comment>
<dbReference type="GO" id="GO:0005085">
    <property type="term" value="F:guanyl-nucleotide exchange factor activity"/>
    <property type="evidence" value="ECO:0007669"/>
    <property type="project" value="UniProtKB-KW"/>
</dbReference>
<keyword evidence="15" id="KW-1185">Reference proteome</keyword>
<feature type="compositionally biased region" description="Low complexity" evidence="10">
    <location>
        <begin position="1051"/>
        <end position="1063"/>
    </location>
</feature>
<dbReference type="SUPFAM" id="SSF48065">
    <property type="entry name" value="DBL homology domain (DH-domain)"/>
    <property type="match status" value="1"/>
</dbReference>
<keyword evidence="4" id="KW-0479">Metal-binding</keyword>
<dbReference type="PROSITE" id="PS50003">
    <property type="entry name" value="PH_DOMAIN"/>
    <property type="match status" value="2"/>
</dbReference>
<evidence type="ECO:0000256" key="4">
    <source>
        <dbReference type="ARBA" id="ARBA00022723"/>
    </source>
</evidence>
<dbReference type="PANTHER" id="PTHR12673:SF267">
    <property type="entry name" value="PROTEIN CBG10230"/>
    <property type="match status" value="1"/>
</dbReference>
<feature type="region of interest" description="Disordered" evidence="10">
    <location>
        <begin position="753"/>
        <end position="776"/>
    </location>
</feature>
<evidence type="ECO:0000313" key="14">
    <source>
        <dbReference type="EMBL" id="PFX15944.1"/>
    </source>
</evidence>
<dbReference type="InterPro" id="IPR051092">
    <property type="entry name" value="FYVE_RhoGEF_PH"/>
</dbReference>
<dbReference type="CDD" id="cd00160">
    <property type="entry name" value="RhoGEF"/>
    <property type="match status" value="1"/>
</dbReference>
<feature type="region of interest" description="Disordered" evidence="10">
    <location>
        <begin position="819"/>
        <end position="851"/>
    </location>
</feature>
<dbReference type="GO" id="GO:0008270">
    <property type="term" value="F:zinc ion binding"/>
    <property type="evidence" value="ECO:0007669"/>
    <property type="project" value="UniProtKB-KW"/>
</dbReference>
<feature type="region of interest" description="Disordered" evidence="10">
    <location>
        <begin position="694"/>
        <end position="730"/>
    </location>
</feature>
<feature type="region of interest" description="Disordered" evidence="10">
    <location>
        <begin position="1017"/>
        <end position="1263"/>
    </location>
</feature>
<evidence type="ECO:0000256" key="2">
    <source>
        <dbReference type="ARBA" id="ARBA00022490"/>
    </source>
</evidence>
<dbReference type="GO" id="GO:0005856">
    <property type="term" value="C:cytoskeleton"/>
    <property type="evidence" value="ECO:0007669"/>
    <property type="project" value="UniProtKB-SubCell"/>
</dbReference>
<dbReference type="SMART" id="SM00064">
    <property type="entry name" value="FYVE"/>
    <property type="match status" value="1"/>
</dbReference>
<dbReference type="InterPro" id="IPR000306">
    <property type="entry name" value="Znf_FYVE"/>
</dbReference>
<dbReference type="InterPro" id="IPR000219">
    <property type="entry name" value="DH_dom"/>
</dbReference>
<accession>A0A2B4RC66</accession>
<evidence type="ECO:0000259" key="12">
    <source>
        <dbReference type="PROSITE" id="PS50010"/>
    </source>
</evidence>
<dbReference type="PROSITE" id="PS50178">
    <property type="entry name" value="ZF_FYVE"/>
    <property type="match status" value="1"/>
</dbReference>
<evidence type="ECO:0000256" key="10">
    <source>
        <dbReference type="SAM" id="MobiDB-lite"/>
    </source>
</evidence>
<dbReference type="OrthoDB" id="245697at2759"/>
<dbReference type="Pfam" id="PF01363">
    <property type="entry name" value="FYVE"/>
    <property type="match status" value="1"/>
</dbReference>
<reference evidence="15" key="1">
    <citation type="journal article" date="2017" name="bioRxiv">
        <title>Comparative analysis of the genomes of Stylophora pistillata and Acropora digitifera provides evidence for extensive differences between species of corals.</title>
        <authorList>
            <person name="Voolstra C.R."/>
            <person name="Li Y."/>
            <person name="Liew Y.J."/>
            <person name="Baumgarten S."/>
            <person name="Zoccola D."/>
            <person name="Flot J.-F."/>
            <person name="Tambutte S."/>
            <person name="Allemand D."/>
            <person name="Aranda M."/>
        </authorList>
    </citation>
    <scope>NUCLEOTIDE SEQUENCE [LARGE SCALE GENOMIC DNA]</scope>
</reference>
<feature type="compositionally biased region" description="Acidic residues" evidence="10">
    <location>
        <begin position="1242"/>
        <end position="1252"/>
    </location>
</feature>
<dbReference type="SUPFAM" id="SSF57903">
    <property type="entry name" value="FYVE/PHD zinc finger"/>
    <property type="match status" value="1"/>
</dbReference>
<dbReference type="SMART" id="SM00325">
    <property type="entry name" value="RhoGEF"/>
    <property type="match status" value="1"/>
</dbReference>
<keyword evidence="2" id="KW-0963">Cytoplasm</keyword>
<sequence>MSVKEKAKAFEGRSSVIGESPPPIKKSREELIDGSGDDNFERLSSSGTPEPPPRKNKRNGKIKSSGEHSPRVERKENIPVSGKDSQGHQKPPRPPPPPRGSSLGRKSELLSNLQSKLSVEKKKKPPVPPKPKNYVSRKASLRRDITVKSEKKIVSQPIKDGSGLALPSSTNSVCETQCFAPLEKDTSKVVSTENHKKNRSSQFFVSLEEKTPGKFSYVENGFVDSSGVHKNGVATEPLVIEPEKVNFEKNMADPLDGLEIPVDDGGEDYDILSIPPEGKNVDGEFSEPMDVNVEVCVGDAVNDSACDEFQPADGVKETEETVRVLYSVELEEECSVTRIENDTKGNVYGIETLEIQGGISAENNEVVEVSKDESVAGNLLSENIVGQNSSQTTNEVKKDKMEEELSVIKFLNDQEEMESNFEAEEQVDSVLENLSEEAEEIILTEDSPFDEVQCETELDTLQTCRDSTELNRLENVTDESREAVMEGVTEGQQNESCKNSEVIMAEPIREGTLLSVTDRVISKEISDTDEDKNQSKDPTAEKLEDDGNEDHPVLEHQHQNEEFMEKNELEFVSTRSGEKESCQDMAEELEKTVQSGEQLLENSVSEHFCQEERKDGQMEFVCVSGKGEQPKVEEEVSSLENTEGLLYEVNNDQDESAITAIPDSKEEDLDTVSSELVHVEQTSSQENVEAVVFESKEDPSESIVNVVSNSKEDPDTASSGFVYEEQPTSHVNEEVVLVEMEKVESECFATALSTSTEEDLNTASSEFVDEETPPSLANKEVVLGEMQEAKNECIVNAISISTDEDLDTASCKFADVEQLPSQENEDDDDSHLESPQPVPPERPSRKAKKEKHVYENIDLTSKQLEKIKSKGDSLRKTQSFSKYETVVLSMPRPVQRVSDDEVIYRVPGKVIPVDSFLTDEAEYSVPLPISSRARSVTEGDEYAVPKSIIVKACAVTDSHGTDDREIYSVPGQVTPVPVVEKFSDSSSRQLVQAVPQENDGDYALVQVVPQENDREYAVPVQVKPKPVPVSAIPPPKPPRTSLLKEDFNVFASMEETSKSASTKTETRQSPKPVPRTRELKNSPSPLPRKNSKTAASSESWTTHSGENSPSPVPRKSSKIATSTDSSSTNSADNSPTPVPRKSMKTASSIESTSTKSSEFPVPVPRTRLNALQPEASVSTESSSELSTLSSSDISTVETTEEEQTLKRKPPPRPPPPSGWMSVINDEGNEAPPLTPGPFANEADSDTDSDVGEEASPRGPRKPKTYHIAHEILSTEQTFVDALKLVFEECYGTIKQANVVAESTLGDIFSDLENIYLLDSRFLQELEERMITWDEHERIGDIVKKYSHFLKMYTQFVNGYDKAIGVFQDTMKENLEFANLVSQFQASERCHGMALSSYMLKPVQRIPSYRLLLIDYLKHLPKDSDESKDTEAALKIVSEVAMHINESMKKMESFEQMLKVQRSLVGHPEIVKAGRDFIKEGTLMKLCRKDMQERMFFLLTDVLLYTTPVGGNQYKLNKTLPLLGMQVTVPDSPDFVNEFSIISTTSSFTLTASTPEERDQWVETLNNAIDVVTKRKITFFNKTRDAAGLGAQERDEEIMKLGEKAPVWIPDHRVTMCMSCTSPFTLTNRRHHCRACGNVICGACSESTAPLAYLEYNQARVCDKCYDLLLKDFHTVEMKSEEEETATLPPLLQEAENAEKLLRKPTKFEMMRRFKSRKTKRKSTIMHPSHLTEVVANQEGSQMSGYLKYKKGRYGWKKSWFVLKDNVLYSYKASSDVVALETLPVLSYKIEDLGKEGNDFVFQLKHHGISPLVFKADNETSGTRWIRELEKATTMQS</sequence>
<keyword evidence="9" id="KW-0175">Coiled coil</keyword>
<proteinExistence type="predicted"/>
<dbReference type="EMBL" id="LSMT01000592">
    <property type="protein sequence ID" value="PFX15944.1"/>
    <property type="molecule type" value="Genomic_DNA"/>
</dbReference>
<evidence type="ECO:0000256" key="5">
    <source>
        <dbReference type="ARBA" id="ARBA00022771"/>
    </source>
</evidence>
<feature type="compositionally biased region" description="Basic and acidic residues" evidence="10">
    <location>
        <begin position="1"/>
        <end position="11"/>
    </location>
</feature>
<dbReference type="CDD" id="cd13389">
    <property type="entry name" value="PH1_FGD5_FGD6"/>
    <property type="match status" value="1"/>
</dbReference>
<dbReference type="STRING" id="50429.A0A2B4RC66"/>
<protein>
    <submittedName>
        <fullName evidence="14">FYVE, RhoGEF and PH domain-containing protein 6</fullName>
    </submittedName>
</protein>
<keyword evidence="5 8" id="KW-0863">Zinc-finger</keyword>
<evidence type="ECO:0000256" key="1">
    <source>
        <dbReference type="ARBA" id="ARBA00004245"/>
    </source>
</evidence>
<dbReference type="PROSITE" id="PS50010">
    <property type="entry name" value="DH_2"/>
    <property type="match status" value="1"/>
</dbReference>
<evidence type="ECO:0000313" key="15">
    <source>
        <dbReference type="Proteomes" id="UP000225706"/>
    </source>
</evidence>
<dbReference type="InterPro" id="IPR011011">
    <property type="entry name" value="Znf_FYVE_PHD"/>
</dbReference>
<dbReference type="GO" id="GO:0005737">
    <property type="term" value="C:cytoplasm"/>
    <property type="evidence" value="ECO:0007669"/>
    <property type="project" value="TreeGrafter"/>
</dbReference>
<feature type="domain" description="FYVE-type" evidence="13">
    <location>
        <begin position="1610"/>
        <end position="1669"/>
    </location>
</feature>
<evidence type="ECO:0000256" key="6">
    <source>
        <dbReference type="ARBA" id="ARBA00022833"/>
    </source>
</evidence>
<dbReference type="InterPro" id="IPR011993">
    <property type="entry name" value="PH-like_dom_sf"/>
</dbReference>
<dbReference type="Gene3D" id="2.30.29.30">
    <property type="entry name" value="Pleckstrin-homology domain (PH domain)/Phosphotyrosine-binding domain (PTB)"/>
    <property type="match status" value="2"/>
</dbReference>
<name>A0A2B4RC66_STYPI</name>
<feature type="region of interest" description="Disordered" evidence="10">
    <location>
        <begin position="1"/>
        <end position="148"/>
    </location>
</feature>
<feature type="compositionally biased region" description="Polar residues" evidence="10">
    <location>
        <begin position="753"/>
        <end position="765"/>
    </location>
</feature>
<evidence type="ECO:0000256" key="3">
    <source>
        <dbReference type="ARBA" id="ARBA00022658"/>
    </source>
</evidence>
<feature type="compositionally biased region" description="Basic and acidic residues" evidence="10">
    <location>
        <begin position="64"/>
        <end position="77"/>
    </location>
</feature>
<dbReference type="InterPro" id="IPR035899">
    <property type="entry name" value="DBL_dom_sf"/>
</dbReference>
<dbReference type="InterPro" id="IPR013083">
    <property type="entry name" value="Znf_RING/FYVE/PHD"/>
</dbReference>
<dbReference type="Gene3D" id="1.20.900.10">
    <property type="entry name" value="Dbl homology (DH) domain"/>
    <property type="match status" value="1"/>
</dbReference>
<organism evidence="14 15">
    <name type="scientific">Stylophora pistillata</name>
    <name type="common">Smooth cauliflower coral</name>
    <dbReference type="NCBI Taxonomy" id="50429"/>
    <lineage>
        <taxon>Eukaryota</taxon>
        <taxon>Metazoa</taxon>
        <taxon>Cnidaria</taxon>
        <taxon>Anthozoa</taxon>
        <taxon>Hexacorallia</taxon>
        <taxon>Scleractinia</taxon>
        <taxon>Astrocoeniina</taxon>
        <taxon>Pocilloporidae</taxon>
        <taxon>Stylophora</taxon>
    </lineage>
</organism>
<dbReference type="SMART" id="SM00233">
    <property type="entry name" value="PH"/>
    <property type="match status" value="2"/>
</dbReference>
<keyword evidence="7" id="KW-0206">Cytoskeleton</keyword>
<feature type="domain" description="DH" evidence="12">
    <location>
        <begin position="1263"/>
        <end position="1446"/>
    </location>
</feature>
<feature type="compositionally biased region" description="Low complexity" evidence="10">
    <location>
        <begin position="1118"/>
        <end position="1135"/>
    </location>
</feature>
<dbReference type="SUPFAM" id="SSF50729">
    <property type="entry name" value="PH domain-like"/>
    <property type="match status" value="2"/>
</dbReference>